<sequence length="97" mass="10063">MLIELARHASRAGGDETASEHDAGTSAGQAPEAPGTASQPARPAPSSKQETVAERDARLMALFAERKGGSASYGSVDGDQIYGGMGAQTKRNMFRVI</sequence>
<evidence type="ECO:0000313" key="2">
    <source>
        <dbReference type="EMBL" id="KAK0530436.1"/>
    </source>
</evidence>
<evidence type="ECO:0000313" key="3">
    <source>
        <dbReference type="Proteomes" id="UP001176521"/>
    </source>
</evidence>
<dbReference type="AlphaFoldDB" id="A0AAN6GBZ9"/>
<protein>
    <submittedName>
        <fullName evidence="2">Uncharacterized protein</fullName>
    </submittedName>
</protein>
<reference evidence="2" key="1">
    <citation type="journal article" date="2023" name="PhytoFront">
        <title>Draft Genome Resources of Seven Strains of Tilletia horrida, Causal Agent of Kernel Smut of Rice.</title>
        <authorList>
            <person name="Khanal S."/>
            <person name="Antony Babu S."/>
            <person name="Zhou X.G."/>
        </authorList>
    </citation>
    <scope>NUCLEOTIDE SEQUENCE</scope>
    <source>
        <strain evidence="2">TX3</strain>
    </source>
</reference>
<gene>
    <name evidence="2" type="ORF">OC842_003939</name>
</gene>
<proteinExistence type="predicted"/>
<evidence type="ECO:0000256" key="1">
    <source>
        <dbReference type="SAM" id="MobiDB-lite"/>
    </source>
</evidence>
<accession>A0AAN6GBZ9</accession>
<keyword evidence="3" id="KW-1185">Reference proteome</keyword>
<comment type="caution">
    <text evidence="2">The sequence shown here is derived from an EMBL/GenBank/DDBJ whole genome shotgun (WGS) entry which is preliminary data.</text>
</comment>
<feature type="region of interest" description="Disordered" evidence="1">
    <location>
        <begin position="1"/>
        <end position="56"/>
    </location>
</feature>
<name>A0AAN6GBZ9_9BASI</name>
<organism evidence="2 3">
    <name type="scientific">Tilletia horrida</name>
    <dbReference type="NCBI Taxonomy" id="155126"/>
    <lineage>
        <taxon>Eukaryota</taxon>
        <taxon>Fungi</taxon>
        <taxon>Dikarya</taxon>
        <taxon>Basidiomycota</taxon>
        <taxon>Ustilaginomycotina</taxon>
        <taxon>Exobasidiomycetes</taxon>
        <taxon>Tilletiales</taxon>
        <taxon>Tilletiaceae</taxon>
        <taxon>Tilletia</taxon>
    </lineage>
</organism>
<dbReference type="Proteomes" id="UP001176521">
    <property type="component" value="Unassembled WGS sequence"/>
</dbReference>
<dbReference type="EMBL" id="JAPDMQ010000215">
    <property type="protein sequence ID" value="KAK0530436.1"/>
    <property type="molecule type" value="Genomic_DNA"/>
</dbReference>